<dbReference type="AlphaFoldDB" id="A0A917TMT9"/>
<dbReference type="Proteomes" id="UP000642070">
    <property type="component" value="Unassembled WGS sequence"/>
</dbReference>
<keyword evidence="6 8" id="KW-0472">Membrane</keyword>
<dbReference type="InterPro" id="IPR017807">
    <property type="entry name" value="Urea_transporter_bac"/>
</dbReference>
<proteinExistence type="inferred from homology"/>
<feature type="transmembrane region" description="Helical" evidence="8">
    <location>
        <begin position="63"/>
        <end position="81"/>
    </location>
</feature>
<sequence length="348" mass="36282">MALMAVNRIVRTWDSMADRHPAGRFVDACLRGASQVMLQNNPLTGLLILAAIAWGSIRTGTPAVLVGVLVALVVGTLTALLLRVDASSWRQGLFGFSPLLTGAALPTFLAVRPLLWVYVVVGAAVTTVVTLALSNVLGTWGVAALTFPFVLTSWFLLMGAYQFARIRISTLSHPALPAPPESAHVPLTVEYLATGMAKGVAQVFLIDDWISGAVILVALAVNSRVVALAAILGTVVGTLVAVGLGVPGDPVGKGIWGFNAVLTAVALGAVLYRPSAAVTAYALLGTLTTVGVQAALTTALTPLGVPTLTAPFVVATWLFLLPKRDFAPIPHHERVEEATAVTTARPKH</sequence>
<dbReference type="Gene3D" id="1.10.3430.10">
    <property type="entry name" value="Ammonium transporter AmtB like domains"/>
    <property type="match status" value="1"/>
</dbReference>
<keyword evidence="10" id="KW-1185">Reference proteome</keyword>
<name>A0A917TMT9_9ACTN</name>
<feature type="transmembrane region" description="Helical" evidence="8">
    <location>
        <begin position="199"/>
        <end position="219"/>
    </location>
</feature>
<comment type="caution">
    <text evidence="9">The sequence shown here is derived from an EMBL/GenBank/DDBJ whole genome shotgun (WGS) entry which is preliminary data.</text>
</comment>
<evidence type="ECO:0000256" key="6">
    <source>
        <dbReference type="ARBA" id="ARBA00023136"/>
    </source>
</evidence>
<evidence type="ECO:0000256" key="2">
    <source>
        <dbReference type="ARBA" id="ARBA00005914"/>
    </source>
</evidence>
<dbReference type="GO" id="GO:0015204">
    <property type="term" value="F:urea transmembrane transporter activity"/>
    <property type="evidence" value="ECO:0007669"/>
    <property type="project" value="InterPro"/>
</dbReference>
<dbReference type="InterPro" id="IPR004937">
    <property type="entry name" value="Urea_transporter"/>
</dbReference>
<evidence type="ECO:0000256" key="7">
    <source>
        <dbReference type="PIRSR" id="PIRSR016502-1"/>
    </source>
</evidence>
<feature type="transmembrane region" description="Helical" evidence="8">
    <location>
        <begin position="254"/>
        <end position="272"/>
    </location>
</feature>
<comment type="similarity">
    <text evidence="2">Belongs to the urea transporter family.</text>
</comment>
<accession>A0A917TMT9</accession>
<organism evidence="9 10">
    <name type="scientific">Dactylosporangium sucinum</name>
    <dbReference type="NCBI Taxonomy" id="1424081"/>
    <lineage>
        <taxon>Bacteria</taxon>
        <taxon>Bacillati</taxon>
        <taxon>Actinomycetota</taxon>
        <taxon>Actinomycetes</taxon>
        <taxon>Micromonosporales</taxon>
        <taxon>Micromonosporaceae</taxon>
        <taxon>Dactylosporangium</taxon>
    </lineage>
</organism>
<keyword evidence="3" id="KW-1003">Cell membrane</keyword>
<keyword evidence="5 8" id="KW-1133">Transmembrane helix</keyword>
<comment type="subcellular location">
    <subcellularLocation>
        <location evidence="1">Cell membrane</location>
        <topology evidence="1">Multi-pass membrane protein</topology>
    </subcellularLocation>
</comment>
<feature type="site" description="Important for channel permeability" evidence="7">
    <location>
        <position position="309"/>
    </location>
</feature>
<evidence type="ECO:0000256" key="8">
    <source>
        <dbReference type="SAM" id="Phobius"/>
    </source>
</evidence>
<dbReference type="PANTHER" id="PTHR10464">
    <property type="entry name" value="UREA TRANSPORTER"/>
    <property type="match status" value="1"/>
</dbReference>
<gene>
    <name evidence="9" type="ORF">GCM10007977_033610</name>
</gene>
<dbReference type="PIRSF" id="PIRSF016502">
    <property type="entry name" value="Urea_transporter"/>
    <property type="match status" value="1"/>
</dbReference>
<reference evidence="9" key="1">
    <citation type="journal article" date="2014" name="Int. J. Syst. Evol. Microbiol.">
        <title>Complete genome sequence of Corynebacterium casei LMG S-19264T (=DSM 44701T), isolated from a smear-ripened cheese.</title>
        <authorList>
            <consortium name="US DOE Joint Genome Institute (JGI-PGF)"/>
            <person name="Walter F."/>
            <person name="Albersmeier A."/>
            <person name="Kalinowski J."/>
            <person name="Ruckert C."/>
        </authorList>
    </citation>
    <scope>NUCLEOTIDE SEQUENCE</scope>
    <source>
        <strain evidence="9">JCM 19831</strain>
    </source>
</reference>
<dbReference type="EMBL" id="BMPI01000014">
    <property type="protein sequence ID" value="GGM29592.1"/>
    <property type="molecule type" value="Genomic_DNA"/>
</dbReference>
<feature type="transmembrane region" description="Helical" evidence="8">
    <location>
        <begin position="226"/>
        <end position="248"/>
    </location>
</feature>
<feature type="transmembrane region" description="Helical" evidence="8">
    <location>
        <begin position="93"/>
        <end position="109"/>
    </location>
</feature>
<dbReference type="InterPro" id="IPR029020">
    <property type="entry name" value="Ammonium/urea_transptr"/>
</dbReference>
<dbReference type="PANTHER" id="PTHR10464:SF4">
    <property type="entry name" value="UREA TRANSPORTER"/>
    <property type="match status" value="1"/>
</dbReference>
<evidence type="ECO:0000256" key="1">
    <source>
        <dbReference type="ARBA" id="ARBA00004651"/>
    </source>
</evidence>
<evidence type="ECO:0000256" key="3">
    <source>
        <dbReference type="ARBA" id="ARBA00022475"/>
    </source>
</evidence>
<evidence type="ECO:0000313" key="10">
    <source>
        <dbReference type="Proteomes" id="UP000642070"/>
    </source>
</evidence>
<protein>
    <submittedName>
        <fullName evidence="9">Urea transporter</fullName>
    </submittedName>
</protein>
<feature type="transmembrane region" description="Helical" evidence="8">
    <location>
        <begin position="140"/>
        <end position="164"/>
    </location>
</feature>
<feature type="transmembrane region" description="Helical" evidence="8">
    <location>
        <begin position="303"/>
        <end position="321"/>
    </location>
</feature>
<dbReference type="Pfam" id="PF03253">
    <property type="entry name" value="UT"/>
    <property type="match status" value="1"/>
</dbReference>
<dbReference type="GO" id="GO:0005886">
    <property type="term" value="C:plasma membrane"/>
    <property type="evidence" value="ECO:0007669"/>
    <property type="project" value="UniProtKB-SubCell"/>
</dbReference>
<feature type="transmembrane region" description="Helical" evidence="8">
    <location>
        <begin position="115"/>
        <end position="133"/>
    </location>
</feature>
<evidence type="ECO:0000256" key="5">
    <source>
        <dbReference type="ARBA" id="ARBA00022989"/>
    </source>
</evidence>
<evidence type="ECO:0000256" key="4">
    <source>
        <dbReference type="ARBA" id="ARBA00022692"/>
    </source>
</evidence>
<evidence type="ECO:0000313" key="9">
    <source>
        <dbReference type="EMBL" id="GGM29592.1"/>
    </source>
</evidence>
<keyword evidence="4 8" id="KW-0812">Transmembrane</keyword>
<reference evidence="9" key="2">
    <citation type="submission" date="2020-09" db="EMBL/GenBank/DDBJ databases">
        <authorList>
            <person name="Sun Q."/>
            <person name="Ohkuma M."/>
        </authorList>
    </citation>
    <scope>NUCLEOTIDE SEQUENCE</scope>
    <source>
        <strain evidence="9">JCM 19831</strain>
    </source>
</reference>
<dbReference type="NCBIfam" id="TIGR03441">
    <property type="entry name" value="urea_trans_yut"/>
    <property type="match status" value="1"/>
</dbReference>